<feature type="transmembrane region" description="Helical" evidence="1">
    <location>
        <begin position="141"/>
        <end position="164"/>
    </location>
</feature>
<dbReference type="RefSeq" id="WP_094839366.1">
    <property type="nucleotide sequence ID" value="NZ_NEVQ01000023.1"/>
</dbReference>
<evidence type="ECO:0008006" key="6">
    <source>
        <dbReference type="Google" id="ProtNLM"/>
    </source>
</evidence>
<dbReference type="AlphaFoldDB" id="A0A261TK94"/>
<accession>A0A261TK94</accession>
<reference evidence="4 5" key="1">
    <citation type="submission" date="2017-05" db="EMBL/GenBank/DDBJ databases">
        <title>Complete and WGS of Bordetella genogroups.</title>
        <authorList>
            <person name="Spilker T."/>
            <person name="LiPuma J."/>
        </authorList>
    </citation>
    <scope>NUCLEOTIDE SEQUENCE [LARGE SCALE GENOMIC DNA]</scope>
    <source>
        <strain evidence="4 5">AU9919</strain>
    </source>
</reference>
<feature type="transmembrane region" description="Helical" evidence="1">
    <location>
        <begin position="338"/>
        <end position="356"/>
    </location>
</feature>
<dbReference type="GO" id="GO:0009103">
    <property type="term" value="P:lipopolysaccharide biosynthetic process"/>
    <property type="evidence" value="ECO:0007669"/>
    <property type="project" value="TreeGrafter"/>
</dbReference>
<keyword evidence="1" id="KW-0812">Transmembrane</keyword>
<dbReference type="GO" id="GO:0016747">
    <property type="term" value="F:acyltransferase activity, transferring groups other than amino-acyl groups"/>
    <property type="evidence" value="ECO:0007669"/>
    <property type="project" value="InterPro"/>
</dbReference>
<organism evidence="4 5">
    <name type="scientific">Bordetella genomosp. 4</name>
    <dbReference type="NCBI Taxonomy" id="463044"/>
    <lineage>
        <taxon>Bacteria</taxon>
        <taxon>Pseudomonadati</taxon>
        <taxon>Pseudomonadota</taxon>
        <taxon>Betaproteobacteria</taxon>
        <taxon>Burkholderiales</taxon>
        <taxon>Alcaligenaceae</taxon>
        <taxon>Bordetella</taxon>
    </lineage>
</organism>
<protein>
    <recommendedName>
        <fullName evidence="6">Acyltransferase</fullName>
    </recommendedName>
</protein>
<feature type="transmembrane region" description="Helical" evidence="1">
    <location>
        <begin position="269"/>
        <end position="288"/>
    </location>
</feature>
<evidence type="ECO:0000256" key="1">
    <source>
        <dbReference type="SAM" id="Phobius"/>
    </source>
</evidence>
<evidence type="ECO:0000313" key="4">
    <source>
        <dbReference type="EMBL" id="OZI50056.1"/>
    </source>
</evidence>
<evidence type="ECO:0000313" key="5">
    <source>
        <dbReference type="Proteomes" id="UP000216885"/>
    </source>
</evidence>
<feature type="transmembrane region" description="Helical" evidence="1">
    <location>
        <begin position="20"/>
        <end position="38"/>
    </location>
</feature>
<dbReference type="InterPro" id="IPR050879">
    <property type="entry name" value="Acyltransferase_3"/>
</dbReference>
<feature type="transmembrane region" description="Helical" evidence="1">
    <location>
        <begin position="184"/>
        <end position="205"/>
    </location>
</feature>
<comment type="caution">
    <text evidence="4">The sequence shown here is derived from an EMBL/GenBank/DDBJ whole genome shotgun (WGS) entry which is preliminary data.</text>
</comment>
<dbReference type="GO" id="GO:0016020">
    <property type="term" value="C:membrane"/>
    <property type="evidence" value="ECO:0007669"/>
    <property type="project" value="TreeGrafter"/>
</dbReference>
<dbReference type="Proteomes" id="UP000216885">
    <property type="component" value="Unassembled WGS sequence"/>
</dbReference>
<dbReference type="Pfam" id="PF19040">
    <property type="entry name" value="SGNH"/>
    <property type="match status" value="1"/>
</dbReference>
<feature type="transmembrane region" description="Helical" evidence="1">
    <location>
        <begin position="376"/>
        <end position="395"/>
    </location>
</feature>
<evidence type="ECO:0000259" key="3">
    <source>
        <dbReference type="Pfam" id="PF19040"/>
    </source>
</evidence>
<dbReference type="EMBL" id="NEVQ01000023">
    <property type="protein sequence ID" value="OZI50056.1"/>
    <property type="molecule type" value="Genomic_DNA"/>
</dbReference>
<dbReference type="InterPro" id="IPR043968">
    <property type="entry name" value="SGNH"/>
</dbReference>
<feature type="transmembrane region" description="Helical" evidence="1">
    <location>
        <begin position="242"/>
        <end position="263"/>
    </location>
</feature>
<keyword evidence="5" id="KW-1185">Reference proteome</keyword>
<dbReference type="PANTHER" id="PTHR23028:SF53">
    <property type="entry name" value="ACYL_TRANSF_3 DOMAIN-CONTAINING PROTEIN"/>
    <property type="match status" value="1"/>
</dbReference>
<dbReference type="Pfam" id="PF01757">
    <property type="entry name" value="Acyl_transf_3"/>
    <property type="match status" value="1"/>
</dbReference>
<evidence type="ECO:0000259" key="2">
    <source>
        <dbReference type="Pfam" id="PF01757"/>
    </source>
</evidence>
<proteinExistence type="predicted"/>
<feature type="domain" description="Acyltransferase 3" evidence="2">
    <location>
        <begin position="13"/>
        <end position="356"/>
    </location>
</feature>
<feature type="domain" description="SGNH" evidence="3">
    <location>
        <begin position="424"/>
        <end position="674"/>
    </location>
</feature>
<feature type="transmembrane region" description="Helical" evidence="1">
    <location>
        <begin position="300"/>
        <end position="318"/>
    </location>
</feature>
<gene>
    <name evidence="4" type="ORF">CAL20_25215</name>
</gene>
<sequence length="683" mass="74109">MSSSLYSPEYRPDIDGLRALAVLSVVLCHAGVAGFGGGYVGVDIFFVISGYLITGQILSGLYQREFSFCDFYARRAKRIVPALLAVVAFTLAASFYLLMPDELAETGRAAWQTAYFFSNHYFWGLGNGHWDYIAQGTQPLWHLWSLAVGVQFMIVLPGLLVLLFRVGRRTDPAGPRLFAPPPIWVVRSVLIGLALVSFAVSGALLQADPSAAFYLLPSRAWELLFGGVIASLAGSRLSRPPLWFAEICSIVGLICLLWGVLTYTQATPFPATHALVPVAGTGLILYAGYSRTPAWMTRLLSLRAFVHVGLMSYSLYLWHWPLWVLSRSTVWSVHGWPQIPVTGYLALTLLISWLSWRGIERPFRTGWFSKAGSRTILAGALGVCIACVGAGWWTIHASRTDQQSLPPVLTQLDHDTSVAPGIECEGKPELDAIRLGQSGCGLGDPAVGASQPDFILLGDSHARMWVGAFDALARELQLHGLAMAYANCAPLRGAASPVRTDCAQITDAALEYVARSPVQQVILAGFWTEAEATAFAGPAVAANGSPMPALTFSTSLRDTIRYLQQAGKAVTLILDVPRLANDDVPRDSALLSVNQKGTDVFGPSLADHMARQATIVRSIEEVWPTVKPFGIVDPAVELCATGQCLVARDGRTWYRNAHQVTDDAARELRAVFLPLLRSVSAPR</sequence>
<dbReference type="InterPro" id="IPR002656">
    <property type="entry name" value="Acyl_transf_3_dom"/>
</dbReference>
<dbReference type="PANTHER" id="PTHR23028">
    <property type="entry name" value="ACETYLTRANSFERASE"/>
    <property type="match status" value="1"/>
</dbReference>
<feature type="transmembrane region" description="Helical" evidence="1">
    <location>
        <begin position="82"/>
        <end position="99"/>
    </location>
</feature>
<keyword evidence="1" id="KW-0472">Membrane</keyword>
<name>A0A261TK94_9BORD</name>
<keyword evidence="1" id="KW-1133">Transmembrane helix</keyword>